<name>A0A1A9ZJT3_GLOPL</name>
<reference evidence="2" key="1">
    <citation type="submission" date="2014-03" db="EMBL/GenBank/DDBJ databases">
        <authorList>
            <person name="Aksoy S."/>
            <person name="Warren W."/>
            <person name="Wilson R.K."/>
        </authorList>
    </citation>
    <scope>NUCLEOTIDE SEQUENCE [LARGE SCALE GENOMIC DNA]</scope>
    <source>
        <strain evidence="2">IAEA</strain>
    </source>
</reference>
<reference evidence="1" key="2">
    <citation type="submission" date="2020-05" db="UniProtKB">
        <authorList>
            <consortium name="EnsemblMetazoa"/>
        </authorList>
    </citation>
    <scope>IDENTIFICATION</scope>
    <source>
        <strain evidence="1">IAEA</strain>
    </source>
</reference>
<accession>A0A1A9ZJT3</accession>
<dbReference type="EnsemblMetazoa" id="GPAI017028-RA">
    <property type="protein sequence ID" value="GPAI017028-PA"/>
    <property type="gene ID" value="GPAI017028"/>
</dbReference>
<evidence type="ECO:0000313" key="1">
    <source>
        <dbReference type="EnsemblMetazoa" id="GPAI017028-PA"/>
    </source>
</evidence>
<sequence length="149" mass="16701">MLETRYNSSPPGIRAISQSPRLKATRYMIKCEDKTSKHKSNVKNLVNPLTLDCILKKLDKLMHSKVNVDYGDIATNRSPKRVSTTTCTQPPTHSKASAEDSYRWGTIVDLRLETWAELMDMLQECIGHILNQVLGISKLTTGKVIATIS</sequence>
<dbReference type="Proteomes" id="UP000092445">
    <property type="component" value="Unassembled WGS sequence"/>
</dbReference>
<evidence type="ECO:0000313" key="2">
    <source>
        <dbReference type="Proteomes" id="UP000092445"/>
    </source>
</evidence>
<dbReference type="AlphaFoldDB" id="A0A1A9ZJT3"/>
<proteinExistence type="predicted"/>
<organism evidence="1 2">
    <name type="scientific">Glossina pallidipes</name>
    <name type="common">Tsetse fly</name>
    <dbReference type="NCBI Taxonomy" id="7398"/>
    <lineage>
        <taxon>Eukaryota</taxon>
        <taxon>Metazoa</taxon>
        <taxon>Ecdysozoa</taxon>
        <taxon>Arthropoda</taxon>
        <taxon>Hexapoda</taxon>
        <taxon>Insecta</taxon>
        <taxon>Pterygota</taxon>
        <taxon>Neoptera</taxon>
        <taxon>Endopterygota</taxon>
        <taxon>Diptera</taxon>
        <taxon>Brachycera</taxon>
        <taxon>Muscomorpha</taxon>
        <taxon>Hippoboscoidea</taxon>
        <taxon>Glossinidae</taxon>
        <taxon>Glossina</taxon>
    </lineage>
</organism>
<protein>
    <submittedName>
        <fullName evidence="1">Uncharacterized protein</fullName>
    </submittedName>
</protein>
<dbReference type="VEuPathDB" id="VectorBase:GPAI017028"/>
<keyword evidence="2" id="KW-1185">Reference proteome</keyword>